<dbReference type="SUPFAM" id="SSF52402">
    <property type="entry name" value="Adenine nucleotide alpha hydrolases-like"/>
    <property type="match status" value="1"/>
</dbReference>
<dbReference type="InterPro" id="IPR014729">
    <property type="entry name" value="Rossmann-like_a/b/a_fold"/>
</dbReference>
<keyword evidence="3" id="KW-0315">Glutamine amidotransferase</keyword>
<dbReference type="Gene3D" id="3.40.50.620">
    <property type="entry name" value="HUPs"/>
    <property type="match status" value="1"/>
</dbReference>
<dbReference type="InterPro" id="IPR001962">
    <property type="entry name" value="Asn_synthase"/>
</dbReference>
<accession>A0A420J4P6</accession>
<evidence type="ECO:0000256" key="1">
    <source>
        <dbReference type="ARBA" id="ARBA00022605"/>
    </source>
</evidence>
<dbReference type="InterPro" id="IPR029055">
    <property type="entry name" value="Ntn_hydrolases_N"/>
</dbReference>
<comment type="caution">
    <text evidence="5">The sequence shown here is derived from an EMBL/GenBank/DDBJ whole genome shotgun (WGS) entry which is preliminary data.</text>
</comment>
<dbReference type="Gene3D" id="3.60.20.10">
    <property type="entry name" value="Glutamine Phosphoribosylpyrophosphate, subunit 1, domain 1"/>
    <property type="match status" value="1"/>
</dbReference>
<dbReference type="GO" id="GO:0004066">
    <property type="term" value="F:asparagine synthase (glutamine-hydrolyzing) activity"/>
    <property type="evidence" value="ECO:0007669"/>
    <property type="project" value="InterPro"/>
</dbReference>
<reference evidence="5 6" key="1">
    <citation type="journal article" date="2018" name="BMC Genomics">
        <title>Comparative genome analyses reveal sequence features reflecting distinct modes of host-adaptation between dicot and monocot powdery mildew.</title>
        <authorList>
            <person name="Wu Y."/>
            <person name="Ma X."/>
            <person name="Pan Z."/>
            <person name="Kale S.D."/>
            <person name="Song Y."/>
            <person name="King H."/>
            <person name="Zhang Q."/>
            <person name="Presley C."/>
            <person name="Deng X."/>
            <person name="Wei C.I."/>
            <person name="Xiao S."/>
        </authorList>
    </citation>
    <scope>NUCLEOTIDE SEQUENCE [LARGE SCALE GENOMIC DNA]</scope>
    <source>
        <strain evidence="5">UMSG3</strain>
    </source>
</reference>
<gene>
    <name evidence="5" type="ORF">GcM3_032019</name>
</gene>
<evidence type="ECO:0000259" key="4">
    <source>
        <dbReference type="PROSITE" id="PS51278"/>
    </source>
</evidence>
<name>A0A420J4P6_9PEZI</name>
<evidence type="ECO:0000313" key="5">
    <source>
        <dbReference type="EMBL" id="RKF81760.1"/>
    </source>
</evidence>
<evidence type="ECO:0000313" key="6">
    <source>
        <dbReference type="Proteomes" id="UP000283383"/>
    </source>
</evidence>
<dbReference type="CDD" id="cd01991">
    <property type="entry name" value="Asn_synthase_B_C"/>
    <property type="match status" value="1"/>
</dbReference>
<dbReference type="PANTHER" id="PTHR45937">
    <property type="entry name" value="ASPARAGINE SYNTHETASE DOMAIN-CONTAINING PROTEIN 1"/>
    <property type="match status" value="1"/>
</dbReference>
<dbReference type="Pfam" id="PF00733">
    <property type="entry name" value="Asn_synthase"/>
    <property type="match status" value="2"/>
</dbReference>
<dbReference type="CDD" id="cd03766">
    <property type="entry name" value="Gn_AT_II_novel"/>
    <property type="match status" value="1"/>
</dbReference>
<sequence length="573" mass="64385">MCGIYVSLSDQTYCEPTSNLSKLLCRRGPDYIGHEKTQIQDVNRSQIYISFTSTVLGLRGERISQQPFRSEKSGSIFCWNGEAWKIGTDCVEGNDGQIIFEKLIKASSFENNSDATAAVLKLLKSISGPFAFVYFDNFHNQLYYGRDRLGRRSLLYKDENKKAILELCSISDQNDDRWIEVEPDGIYQISMIDETNLTQTQPSDLPNSTNTSARLQKQKWKYCETSSPCVSSISSSLSLDAKSTQSLYYFLEKSLRLRTSKISIPPGTKDASNTPLAILFSGGLDCTVLARIVHDILPSNQEIDLLNVAFENPRVVQATRSTLMPGKDHHMIFPEDSPFELCPDRKTGRCSLKELKEVCPGRTWRFVAINVPYSEYLAHKQNLIDLIYPHNTEMDLSIASALYFASRGSGLAAVEPIKILKPYVTPARVLLSGLGADELFGGYSRHSLAFRRSGFPGLLYELELDLNRLGKRNLGRDDRVISHWGKEARYPFLDEALVKWAIESPIPEKCGFGISKNFKPTNFEFEPGKLVLRLLSYKLGMISTAMEKKRAIQFGARTAKMETSKVKGSTPLS</sequence>
<keyword evidence="2" id="KW-0061">Asparagine biosynthesis</keyword>
<protein>
    <submittedName>
        <fullName evidence="5">Asparagine synthetase domain-containing protein C4F6.11c</fullName>
    </submittedName>
</protein>
<evidence type="ECO:0000256" key="3">
    <source>
        <dbReference type="ARBA" id="ARBA00022962"/>
    </source>
</evidence>
<dbReference type="Proteomes" id="UP000283383">
    <property type="component" value="Unassembled WGS sequence"/>
</dbReference>
<dbReference type="AlphaFoldDB" id="A0A420J4P6"/>
<dbReference type="InterPro" id="IPR017932">
    <property type="entry name" value="GATase_2_dom"/>
</dbReference>
<dbReference type="EMBL" id="MCBQ01003217">
    <property type="protein sequence ID" value="RKF81760.1"/>
    <property type="molecule type" value="Genomic_DNA"/>
</dbReference>
<dbReference type="PANTHER" id="PTHR45937:SF1">
    <property type="entry name" value="ASPARAGINE SYNTHETASE DOMAIN-CONTAINING PROTEIN 1"/>
    <property type="match status" value="1"/>
</dbReference>
<dbReference type="SUPFAM" id="SSF56235">
    <property type="entry name" value="N-terminal nucleophile aminohydrolases (Ntn hydrolases)"/>
    <property type="match status" value="1"/>
</dbReference>
<dbReference type="Pfam" id="PF13537">
    <property type="entry name" value="GATase_7"/>
    <property type="match status" value="1"/>
</dbReference>
<dbReference type="PROSITE" id="PS51278">
    <property type="entry name" value="GATASE_TYPE_2"/>
    <property type="match status" value="1"/>
</dbReference>
<feature type="domain" description="Glutamine amidotransferase type-2" evidence="4">
    <location>
        <begin position="2"/>
        <end position="211"/>
    </location>
</feature>
<proteinExistence type="predicted"/>
<dbReference type="GO" id="GO:0006529">
    <property type="term" value="P:asparagine biosynthetic process"/>
    <property type="evidence" value="ECO:0007669"/>
    <property type="project" value="UniProtKB-KW"/>
</dbReference>
<keyword evidence="6" id="KW-1185">Reference proteome</keyword>
<dbReference type="STRING" id="62708.A0A420J4P6"/>
<dbReference type="InterPro" id="IPR051857">
    <property type="entry name" value="Asn_synthetase_domain"/>
</dbReference>
<keyword evidence="1" id="KW-0028">Amino-acid biosynthesis</keyword>
<evidence type="ECO:0000256" key="2">
    <source>
        <dbReference type="ARBA" id="ARBA00022888"/>
    </source>
</evidence>
<organism evidence="5 6">
    <name type="scientific">Golovinomyces cichoracearum</name>
    <dbReference type="NCBI Taxonomy" id="62708"/>
    <lineage>
        <taxon>Eukaryota</taxon>
        <taxon>Fungi</taxon>
        <taxon>Dikarya</taxon>
        <taxon>Ascomycota</taxon>
        <taxon>Pezizomycotina</taxon>
        <taxon>Leotiomycetes</taxon>
        <taxon>Erysiphales</taxon>
        <taxon>Erysiphaceae</taxon>
        <taxon>Golovinomyces</taxon>
    </lineage>
</organism>